<dbReference type="SUPFAM" id="SSF48452">
    <property type="entry name" value="TPR-like"/>
    <property type="match status" value="1"/>
</dbReference>
<dbReference type="Pfam" id="PF13844">
    <property type="entry name" value="Glyco_transf_41"/>
    <property type="match status" value="2"/>
</dbReference>
<keyword evidence="10" id="KW-1185">Reference proteome</keyword>
<dbReference type="Gene3D" id="3.40.50.11380">
    <property type="match status" value="1"/>
</dbReference>
<evidence type="ECO:0000256" key="7">
    <source>
        <dbReference type="ARBA" id="ARBA00022803"/>
    </source>
</evidence>
<dbReference type="Gene3D" id="3.40.50.2000">
    <property type="entry name" value="Glycogen Phosphorylase B"/>
    <property type="match status" value="1"/>
</dbReference>
<dbReference type="InterPro" id="IPR011990">
    <property type="entry name" value="TPR-like_helical_dom_sf"/>
</dbReference>
<dbReference type="SUPFAM" id="SSF53756">
    <property type="entry name" value="UDP-Glycosyltransferase/glycogen phosphorylase"/>
    <property type="match status" value="1"/>
</dbReference>
<comment type="pathway">
    <text evidence="1">Protein modification; protein glycosylation.</text>
</comment>
<keyword evidence="5" id="KW-0808">Transferase</keyword>
<evidence type="ECO:0000256" key="3">
    <source>
        <dbReference type="ARBA" id="ARBA00011970"/>
    </source>
</evidence>
<dbReference type="EC" id="2.4.1.255" evidence="3"/>
<evidence type="ECO:0000313" key="10">
    <source>
        <dbReference type="Proteomes" id="UP000599009"/>
    </source>
</evidence>
<comment type="caution">
    <text evidence="9">The sequence shown here is derived from an EMBL/GenBank/DDBJ whole genome shotgun (WGS) entry which is preliminary data.</text>
</comment>
<name>A0ABQ2EK91_9GAMM</name>
<keyword evidence="7" id="KW-0802">TPR repeat</keyword>
<evidence type="ECO:0000313" key="9">
    <source>
        <dbReference type="EMBL" id="GGK12480.1"/>
    </source>
</evidence>
<dbReference type="PANTHER" id="PTHR44998:SF1">
    <property type="entry name" value="UDP-N-ACETYLGLUCOSAMINE--PEPTIDE N-ACETYLGLUCOSAMINYLTRANSFERASE 110 KDA SUBUNIT"/>
    <property type="match status" value="1"/>
</dbReference>
<evidence type="ECO:0000256" key="2">
    <source>
        <dbReference type="ARBA" id="ARBA00005386"/>
    </source>
</evidence>
<sequence>MDEAGAARRLHQAGDLDGAERHYMRALAAAPGDQPLRRDLAALLLQRARPREAIPLLREVLSAGARDAQAATMLAFALRGLGDVAAARDAASTALAIEPRDPLALLAAGSLAVIAGDATSAEPWLRAAVAIEPRLFEAWHYLGEALQARCRWQEATAAYRQAMAGHPGEAMNVGICAERAGDLTVARDAYLQAHAAAPGRADVLVRLAQVEAMACRFDDSRAHAAMADALLAAGTIGDDDRPEPFPMSWLETGDVATAQVLERQVRRILARARALPRLPPPTHAVGGGSIRIGYLSADFGRHAVGTLLAGHFAAHDRTRFQVHAYSLRHHDDDVATAIRAGCDSFIDCEAMASDAIARRIRDDGIDVLFDLGGYTAGARPEVLALRPCALQLGWLGFIHGHQAPWLDGIVLDRHVQPVDAAWPWSDAALRLDTLMLPACAMPSGRPDRAGLGLPEGVPLLASFNNSYKLDDALVDAWVRILQRAPRAHLLVYLPEAARSGFLAAWTRHGGDPARLHPCGHLPAERQADRAASCDLFLDAFRYQAGATGIAAAAAGLPLLSRRGDSPLARLGSGLNGFLGMEDLVCTDADAYVARAVALASDPVALAELRARTTAAVARSRLLDPRRAAAAIEDLAVEQLAARRGPHATT</sequence>
<comment type="similarity">
    <text evidence="2">Belongs to the glycosyltransferase 41 family. O-GlcNAc transferase subfamily.</text>
</comment>
<dbReference type="RefSeq" id="WP_165942394.1">
    <property type="nucleotide sequence ID" value="NZ_BMME01000001.1"/>
</dbReference>
<gene>
    <name evidence="9" type="ORF">GCM10011394_22100</name>
</gene>
<evidence type="ECO:0000256" key="5">
    <source>
        <dbReference type="ARBA" id="ARBA00022679"/>
    </source>
</evidence>
<evidence type="ECO:0000256" key="4">
    <source>
        <dbReference type="ARBA" id="ARBA00022676"/>
    </source>
</evidence>
<organism evidence="9 10">
    <name type="scientific">Luteimonas terricola</name>
    <dbReference type="NCBI Taxonomy" id="645597"/>
    <lineage>
        <taxon>Bacteria</taxon>
        <taxon>Pseudomonadati</taxon>
        <taxon>Pseudomonadota</taxon>
        <taxon>Gammaproteobacteria</taxon>
        <taxon>Lysobacterales</taxon>
        <taxon>Lysobacteraceae</taxon>
        <taxon>Luteimonas</taxon>
    </lineage>
</organism>
<dbReference type="Gene3D" id="1.25.40.10">
    <property type="entry name" value="Tetratricopeptide repeat domain"/>
    <property type="match status" value="3"/>
</dbReference>
<feature type="domain" description="O-GlcNAc transferase C-terminal" evidence="8">
    <location>
        <begin position="448"/>
        <end position="627"/>
    </location>
</feature>
<protein>
    <recommendedName>
        <fullName evidence="3">protein O-GlcNAc transferase</fullName>
        <ecNumber evidence="3">2.4.1.255</ecNumber>
    </recommendedName>
</protein>
<evidence type="ECO:0000256" key="1">
    <source>
        <dbReference type="ARBA" id="ARBA00004922"/>
    </source>
</evidence>
<evidence type="ECO:0000256" key="6">
    <source>
        <dbReference type="ARBA" id="ARBA00022737"/>
    </source>
</evidence>
<dbReference type="SMART" id="SM00028">
    <property type="entry name" value="TPR"/>
    <property type="match status" value="3"/>
</dbReference>
<dbReference type="InterPro" id="IPR019734">
    <property type="entry name" value="TPR_rpt"/>
</dbReference>
<dbReference type="PANTHER" id="PTHR44998">
    <property type="match status" value="1"/>
</dbReference>
<reference evidence="10" key="1">
    <citation type="journal article" date="2019" name="Int. J. Syst. Evol. Microbiol.">
        <title>The Global Catalogue of Microorganisms (GCM) 10K type strain sequencing project: providing services to taxonomists for standard genome sequencing and annotation.</title>
        <authorList>
            <consortium name="The Broad Institute Genomics Platform"/>
            <consortium name="The Broad Institute Genome Sequencing Center for Infectious Disease"/>
            <person name="Wu L."/>
            <person name="Ma J."/>
        </authorList>
    </citation>
    <scope>NUCLEOTIDE SEQUENCE [LARGE SCALE GENOMIC DNA]</scope>
    <source>
        <strain evidence="10">CGMCC 1.8985</strain>
    </source>
</reference>
<dbReference type="Proteomes" id="UP000599009">
    <property type="component" value="Unassembled WGS sequence"/>
</dbReference>
<keyword evidence="4" id="KW-0328">Glycosyltransferase</keyword>
<keyword evidence="6" id="KW-0677">Repeat</keyword>
<feature type="domain" description="O-GlcNAc transferase C-terminal" evidence="8">
    <location>
        <begin position="285"/>
        <end position="426"/>
    </location>
</feature>
<dbReference type="InterPro" id="IPR029489">
    <property type="entry name" value="OGT/SEC/SPY_C"/>
</dbReference>
<dbReference type="EMBL" id="BMME01000001">
    <property type="protein sequence ID" value="GGK12480.1"/>
    <property type="molecule type" value="Genomic_DNA"/>
</dbReference>
<accession>A0ABQ2EK91</accession>
<evidence type="ECO:0000259" key="8">
    <source>
        <dbReference type="Pfam" id="PF13844"/>
    </source>
</evidence>
<proteinExistence type="inferred from homology"/>
<dbReference type="Pfam" id="PF14559">
    <property type="entry name" value="TPR_19"/>
    <property type="match status" value="1"/>
</dbReference>